<keyword evidence="4" id="KW-0804">Transcription</keyword>
<accession>A0ABV1D810</accession>
<dbReference type="Gene3D" id="1.10.10.10">
    <property type="entry name" value="Winged helix-like DNA-binding domain superfamily/Winged helix DNA-binding domain"/>
    <property type="match status" value="1"/>
</dbReference>
<proteinExistence type="inferred from homology"/>
<organism evidence="6 7">
    <name type="scientific">Enterocloster hominis</name>
    <name type="common">ex Hitch et al. 2024</name>
    <dbReference type="NCBI Taxonomy" id="1917870"/>
    <lineage>
        <taxon>Bacteria</taxon>
        <taxon>Bacillati</taxon>
        <taxon>Bacillota</taxon>
        <taxon>Clostridia</taxon>
        <taxon>Lachnospirales</taxon>
        <taxon>Lachnospiraceae</taxon>
        <taxon>Enterocloster</taxon>
    </lineage>
</organism>
<sequence>MDIDYIHEFVVLAGTGNYMEAADRLFLTQSSLTRHIQKLEADLGVTLFDRTTRRIELNQYGRLFLPYAEQIALLQKDYTTAFCNELNRERGTIRIGAIPVMAQYHITDILARFQQENRNYMLDIQEADSLQLIQMLREERIDFAVIRESDDASSSFRKIPITQDTLAALMPKNHPLAGSGHIELKQLYRDSFLLLGRDTFMYSLCVRECRTAGFEPHIAFTSNRVDNIIGLVSKGMGVGLLTKRPVMSANHSDIAVVDVLPAITTTISLAYLPDKKLTAPQQQLVRLFESL</sequence>
<comment type="similarity">
    <text evidence="1">Belongs to the LysR transcriptional regulatory family.</text>
</comment>
<dbReference type="InterPro" id="IPR036390">
    <property type="entry name" value="WH_DNA-bd_sf"/>
</dbReference>
<reference evidence="6 7" key="1">
    <citation type="submission" date="2024-03" db="EMBL/GenBank/DDBJ databases">
        <title>Human intestinal bacterial collection.</title>
        <authorList>
            <person name="Pauvert C."/>
            <person name="Hitch T.C.A."/>
            <person name="Clavel T."/>
        </authorList>
    </citation>
    <scope>NUCLEOTIDE SEQUENCE [LARGE SCALE GENOMIC DNA]</scope>
    <source>
        <strain evidence="6 7">CLA-SR-H021</strain>
    </source>
</reference>
<name>A0ABV1D810_9FIRM</name>
<dbReference type="PANTHER" id="PTHR30346">
    <property type="entry name" value="TRANSCRIPTIONAL DUAL REGULATOR HCAR-RELATED"/>
    <property type="match status" value="1"/>
</dbReference>
<feature type="domain" description="HTH lysR-type" evidence="5">
    <location>
        <begin position="1"/>
        <end position="58"/>
    </location>
</feature>
<keyword evidence="2" id="KW-0805">Transcription regulation</keyword>
<dbReference type="SUPFAM" id="SSF46785">
    <property type="entry name" value="Winged helix' DNA-binding domain"/>
    <property type="match status" value="1"/>
</dbReference>
<evidence type="ECO:0000313" key="7">
    <source>
        <dbReference type="Proteomes" id="UP001454086"/>
    </source>
</evidence>
<dbReference type="RefSeq" id="WP_008717921.1">
    <property type="nucleotide sequence ID" value="NZ_JAJFDX010000001.1"/>
</dbReference>
<dbReference type="InterPro" id="IPR036388">
    <property type="entry name" value="WH-like_DNA-bd_sf"/>
</dbReference>
<evidence type="ECO:0000259" key="5">
    <source>
        <dbReference type="PROSITE" id="PS50931"/>
    </source>
</evidence>
<dbReference type="Pfam" id="PF00126">
    <property type="entry name" value="HTH_1"/>
    <property type="match status" value="1"/>
</dbReference>
<evidence type="ECO:0000256" key="4">
    <source>
        <dbReference type="ARBA" id="ARBA00023163"/>
    </source>
</evidence>
<dbReference type="Pfam" id="PF03466">
    <property type="entry name" value="LysR_substrate"/>
    <property type="match status" value="1"/>
</dbReference>
<dbReference type="Proteomes" id="UP001454086">
    <property type="component" value="Unassembled WGS sequence"/>
</dbReference>
<evidence type="ECO:0000313" key="6">
    <source>
        <dbReference type="EMBL" id="MEQ2426090.1"/>
    </source>
</evidence>
<protein>
    <submittedName>
        <fullName evidence="6">LysR family transcriptional regulator</fullName>
    </submittedName>
</protein>
<gene>
    <name evidence="6" type="ORF">WMQ36_14030</name>
</gene>
<evidence type="ECO:0000256" key="1">
    <source>
        <dbReference type="ARBA" id="ARBA00009437"/>
    </source>
</evidence>
<evidence type="ECO:0000256" key="2">
    <source>
        <dbReference type="ARBA" id="ARBA00023015"/>
    </source>
</evidence>
<dbReference type="InterPro" id="IPR000847">
    <property type="entry name" value="LysR_HTH_N"/>
</dbReference>
<evidence type="ECO:0000256" key="3">
    <source>
        <dbReference type="ARBA" id="ARBA00023125"/>
    </source>
</evidence>
<dbReference type="PROSITE" id="PS50931">
    <property type="entry name" value="HTH_LYSR"/>
    <property type="match status" value="1"/>
</dbReference>
<dbReference type="CDD" id="cd05466">
    <property type="entry name" value="PBP2_LTTR_substrate"/>
    <property type="match status" value="1"/>
</dbReference>
<dbReference type="SUPFAM" id="SSF53850">
    <property type="entry name" value="Periplasmic binding protein-like II"/>
    <property type="match status" value="1"/>
</dbReference>
<dbReference type="Gene3D" id="3.40.190.290">
    <property type="match status" value="1"/>
</dbReference>
<keyword evidence="3" id="KW-0238">DNA-binding</keyword>
<dbReference type="EMBL" id="JBBMFM010000050">
    <property type="protein sequence ID" value="MEQ2426090.1"/>
    <property type="molecule type" value="Genomic_DNA"/>
</dbReference>
<dbReference type="PRINTS" id="PR00039">
    <property type="entry name" value="HTHLYSR"/>
</dbReference>
<dbReference type="InterPro" id="IPR005119">
    <property type="entry name" value="LysR_subst-bd"/>
</dbReference>
<keyword evidence="7" id="KW-1185">Reference proteome</keyword>
<comment type="caution">
    <text evidence="6">The sequence shown here is derived from an EMBL/GenBank/DDBJ whole genome shotgun (WGS) entry which is preliminary data.</text>
</comment>
<dbReference type="PANTHER" id="PTHR30346:SF28">
    <property type="entry name" value="HTH-TYPE TRANSCRIPTIONAL REGULATOR CYNR"/>
    <property type="match status" value="1"/>
</dbReference>